<dbReference type="KEGG" id="rpx:Rpdx1_2956"/>
<dbReference type="HOGENOM" id="CLU_2370957_0_0_5"/>
<evidence type="ECO:0000313" key="2">
    <source>
        <dbReference type="Proteomes" id="UP000001402"/>
    </source>
</evidence>
<dbReference type="OrthoDB" id="8481065at2"/>
<dbReference type="EMBL" id="CP002418">
    <property type="protein sequence ID" value="ADU44537.1"/>
    <property type="molecule type" value="Genomic_DNA"/>
</dbReference>
<proteinExistence type="predicted"/>
<reference evidence="1" key="1">
    <citation type="submission" date="2010-12" db="EMBL/GenBank/DDBJ databases">
        <title>Complete sequence of Rhodopseudomonas palustris DX-1.</title>
        <authorList>
            <consortium name="US DOE Joint Genome Institute"/>
            <person name="Lucas S."/>
            <person name="Copeland A."/>
            <person name="Lapidus A."/>
            <person name="Cheng J.-F."/>
            <person name="Goodwin L."/>
            <person name="Pitluck S."/>
            <person name="Misra M."/>
            <person name="Chertkov O."/>
            <person name="Detter J.C."/>
            <person name="Han C."/>
            <person name="Tapia R."/>
            <person name="Land M."/>
            <person name="Hauser L."/>
            <person name="Kyrpides N."/>
            <person name="Ivanova N."/>
            <person name="Ovchinnikova G."/>
            <person name="Logan B."/>
            <person name="Oda Y."/>
            <person name="Harwood C."/>
            <person name="Woyke T."/>
        </authorList>
    </citation>
    <scope>NUCLEOTIDE SEQUENCE [LARGE SCALE GENOMIC DNA]</scope>
    <source>
        <strain evidence="1">DX-1</strain>
    </source>
</reference>
<accession>E6VL42</accession>
<dbReference type="Proteomes" id="UP000001402">
    <property type="component" value="Chromosome"/>
</dbReference>
<gene>
    <name evidence="1" type="ordered locus">Rpdx1_2956</name>
</gene>
<dbReference type="STRING" id="652103.Rpdx1_2956"/>
<organism evidence="1 2">
    <name type="scientific">Rhodopseudomonas palustris (strain DX-1)</name>
    <dbReference type="NCBI Taxonomy" id="652103"/>
    <lineage>
        <taxon>Bacteria</taxon>
        <taxon>Pseudomonadati</taxon>
        <taxon>Pseudomonadota</taxon>
        <taxon>Alphaproteobacteria</taxon>
        <taxon>Hyphomicrobiales</taxon>
        <taxon>Nitrobacteraceae</taxon>
        <taxon>Rhodopseudomonas</taxon>
    </lineage>
</organism>
<protein>
    <submittedName>
        <fullName evidence="1">Acriflavin resistance protein</fullName>
    </submittedName>
</protein>
<sequence length="95" mass="10477">MLLTETQTALITSGGDLGVRFSQEITDDFVQDIQDRFTGASDPTGNFLFVGAVPAAIADRWMREGYNIFEEPIRNTLARLKAENFGKFVGTSKSI</sequence>
<name>E6VL42_RHOPX</name>
<dbReference type="AlphaFoldDB" id="E6VL42"/>
<dbReference type="BioCyc" id="RPAL652103:RPDX1_RS14565-MONOMER"/>
<evidence type="ECO:0000313" key="1">
    <source>
        <dbReference type="EMBL" id="ADU44537.1"/>
    </source>
</evidence>